<sequence>MVIPSTPAGTFDDTVAVITGGASGIGRATAEAFVAAGGRVVLVDRDADRLAQAVAALGAAAVAVTGNVARPEDCRTAATAAAAIGAPVRALVNCAASFLARGEEATADDWDLSLGVNVKGTALMASAIVPLLRESGGGAIVNLASISGYIAQPRRWTYNATKGAVLALTRCQALDLAPDGIRANSISPGTIWTPELDRMTGGDRTGNAPQMGAQHMLNRVGEPEEIASVALFLCGPGASFITGADILVDGGYIHMGHDRPADKITYSGQEGRV</sequence>
<comment type="similarity">
    <text evidence="1">Belongs to the short-chain dehydrogenases/reductases (SDR) family.</text>
</comment>
<dbReference type="PRINTS" id="PR00081">
    <property type="entry name" value="GDHRDH"/>
</dbReference>
<dbReference type="InterPro" id="IPR036291">
    <property type="entry name" value="NAD(P)-bd_dom_sf"/>
</dbReference>
<dbReference type="Pfam" id="PF13561">
    <property type="entry name" value="adh_short_C2"/>
    <property type="match status" value="1"/>
</dbReference>
<keyword evidence="2 3" id="KW-0560">Oxidoreductase</keyword>
<proteinExistence type="inferred from homology"/>
<dbReference type="SUPFAM" id="SSF51735">
    <property type="entry name" value="NAD(P)-binding Rossmann-fold domains"/>
    <property type="match status" value="1"/>
</dbReference>
<dbReference type="PROSITE" id="PS00061">
    <property type="entry name" value="ADH_SHORT"/>
    <property type="match status" value="1"/>
</dbReference>
<dbReference type="PANTHER" id="PTHR24321:SF8">
    <property type="entry name" value="ESTRADIOL 17-BETA-DEHYDROGENASE 8-RELATED"/>
    <property type="match status" value="1"/>
</dbReference>
<dbReference type="PRINTS" id="PR00080">
    <property type="entry name" value="SDRFAMILY"/>
</dbReference>
<dbReference type="EMBL" id="CADCWN010000183">
    <property type="protein sequence ID" value="CAA9574745.1"/>
    <property type="molecule type" value="Genomic_DNA"/>
</dbReference>
<dbReference type="FunFam" id="3.40.50.720:FF:000084">
    <property type="entry name" value="Short-chain dehydrogenase reductase"/>
    <property type="match status" value="1"/>
</dbReference>
<organism evidence="3">
    <name type="scientific">uncultured Thermomicrobiales bacterium</name>
    <dbReference type="NCBI Taxonomy" id="1645740"/>
    <lineage>
        <taxon>Bacteria</taxon>
        <taxon>Pseudomonadati</taxon>
        <taxon>Thermomicrobiota</taxon>
        <taxon>Thermomicrobia</taxon>
        <taxon>Thermomicrobiales</taxon>
        <taxon>environmental samples</taxon>
    </lineage>
</organism>
<dbReference type="InterPro" id="IPR020904">
    <property type="entry name" value="Sc_DH/Rdtase_CS"/>
</dbReference>
<dbReference type="EC" id="1.1.1.100" evidence="3"/>
<evidence type="ECO:0000256" key="2">
    <source>
        <dbReference type="ARBA" id="ARBA00023002"/>
    </source>
</evidence>
<gene>
    <name evidence="3" type="ORF">AVDCRST_MAG18-2412</name>
</gene>
<reference evidence="3" key="1">
    <citation type="submission" date="2020-02" db="EMBL/GenBank/DDBJ databases">
        <authorList>
            <person name="Meier V. D."/>
        </authorList>
    </citation>
    <scope>NUCLEOTIDE SEQUENCE</scope>
    <source>
        <strain evidence="3">AVDCRST_MAG18</strain>
    </source>
</reference>
<dbReference type="InterPro" id="IPR002347">
    <property type="entry name" value="SDR_fam"/>
</dbReference>
<dbReference type="CDD" id="cd05233">
    <property type="entry name" value="SDR_c"/>
    <property type="match status" value="1"/>
</dbReference>
<protein>
    <submittedName>
        <fullName evidence="3">3-oxoacyl-[acyl-carrier protein] reductase</fullName>
        <ecNumber evidence="3">1.1.1.100</ecNumber>
    </submittedName>
</protein>
<dbReference type="GO" id="GO:0004316">
    <property type="term" value="F:3-oxoacyl-[acyl-carrier-protein] reductase (NADPH) activity"/>
    <property type="evidence" value="ECO:0007669"/>
    <property type="project" value="UniProtKB-EC"/>
</dbReference>
<name>A0A6J4VG04_9BACT</name>
<evidence type="ECO:0000256" key="1">
    <source>
        <dbReference type="ARBA" id="ARBA00006484"/>
    </source>
</evidence>
<dbReference type="AlphaFoldDB" id="A0A6J4VG04"/>
<evidence type="ECO:0000313" key="3">
    <source>
        <dbReference type="EMBL" id="CAA9574745.1"/>
    </source>
</evidence>
<dbReference type="PANTHER" id="PTHR24321">
    <property type="entry name" value="DEHYDROGENASES, SHORT CHAIN"/>
    <property type="match status" value="1"/>
</dbReference>
<dbReference type="Gene3D" id="3.40.50.720">
    <property type="entry name" value="NAD(P)-binding Rossmann-like Domain"/>
    <property type="match status" value="1"/>
</dbReference>
<accession>A0A6J4VG04</accession>